<organism evidence="2 3">
    <name type="scientific">Streptomyces hundungensis</name>
    <dbReference type="NCBI Taxonomy" id="1077946"/>
    <lineage>
        <taxon>Bacteria</taxon>
        <taxon>Bacillati</taxon>
        <taxon>Actinomycetota</taxon>
        <taxon>Actinomycetes</taxon>
        <taxon>Kitasatosporales</taxon>
        <taxon>Streptomycetaceae</taxon>
        <taxon>Streptomyces</taxon>
    </lineage>
</organism>
<dbReference type="Pfam" id="PF09586">
    <property type="entry name" value="YfhO"/>
    <property type="match status" value="1"/>
</dbReference>
<dbReference type="Proteomes" id="UP000271554">
    <property type="component" value="Chromosome"/>
</dbReference>
<dbReference type="InterPro" id="IPR018580">
    <property type="entry name" value="Uncharacterised_YfhO"/>
</dbReference>
<feature type="transmembrane region" description="Helical" evidence="1">
    <location>
        <begin position="254"/>
        <end position="276"/>
    </location>
</feature>
<feature type="transmembrane region" description="Helical" evidence="1">
    <location>
        <begin position="373"/>
        <end position="391"/>
    </location>
</feature>
<dbReference type="EMBL" id="CP032698">
    <property type="protein sequence ID" value="AYG82915.1"/>
    <property type="molecule type" value="Genomic_DNA"/>
</dbReference>
<accession>A0A387HGF3</accession>
<evidence type="ECO:0008006" key="4">
    <source>
        <dbReference type="Google" id="ProtNLM"/>
    </source>
</evidence>
<dbReference type="PANTHER" id="PTHR38454:SF1">
    <property type="entry name" value="INTEGRAL MEMBRANE PROTEIN"/>
    <property type="match status" value="1"/>
</dbReference>
<dbReference type="KEGG" id="shun:DWB77_05105"/>
<keyword evidence="1" id="KW-1133">Transmembrane helix</keyword>
<feature type="transmembrane region" description="Helical" evidence="1">
    <location>
        <begin position="828"/>
        <end position="848"/>
    </location>
</feature>
<evidence type="ECO:0000313" key="2">
    <source>
        <dbReference type="EMBL" id="AYG82915.1"/>
    </source>
</evidence>
<dbReference type="OrthoDB" id="9815466at2"/>
<evidence type="ECO:0000256" key="1">
    <source>
        <dbReference type="SAM" id="Phobius"/>
    </source>
</evidence>
<keyword evidence="1" id="KW-0472">Membrane</keyword>
<evidence type="ECO:0000313" key="3">
    <source>
        <dbReference type="Proteomes" id="UP000271554"/>
    </source>
</evidence>
<sequence>MLKTSPAEPATTEDSSRPRRKILGARLPGAQTLAATLSALISMGAYCLAMAVHGTYPFGSRSRAVNDLGNQFVPFHAHLWDLMHGTTSGDLVFNWGSGFGVPFLGDFFTYLMNPFSWLVGLFPRDQVEIPVFLVTLLSVGLAAFLMTVFLGRLRPGSPWLRALLSVGYAVSAWMISDGFSDPMWMWGLAAFPMLGIASDWCLRGRHWIPGALLVFAAWAGNFYIAAMATIGMGLVFVVRLILEDTPVRHRLNVALRAGAMTATGLLLAAPVLTVGLKASKLSQPAPDASYKGAPGATDYLAHLLPGGLLGNAPQISVGILPLLLVLAFPFMRRVPGKERIAWCVLLVLVALSYIWAPTILLWHGLAMPNGSPYRASIALTSMLVMVAWLALSRRPSPRELLYGAAVTAVVALVALRGPYASGATWILTIGGGILALVLLVLLHRHRDDRRMRTVLTGALACGVFLSTAYSVFAVTVIRDGNAWWQPKRTLDSRSLAARDAVRAHDDWPATRSDPGPHEFANNDPLLLGGQGGSYYSSYVPAKTAAALHALGAGWYIQGRHTLSFTDPVGRAIMGVGSYLDWAKNGNGFTQHAVAAPPVVTLRPGNATDAKTHDASVFARQERVLGATVYDVPALTPAGGPTPKTGRYNDWWLPGNAKGAKWTSFTARCTPGSQAYWYGPWYAGSVQALGTTTEQHGRNSMTSNTLLPLGTVPASGTFTVALGTHKAQGVPQFPVGCLNQAKLDAAVDHLKATAPVKVTAGGHTIDATFREGTTGTVVISTPAVTGWQCSVDGKPARAPGTLGGLMAVNLGDGGSRLSCSFQTPGLKPGLLASGLALVALLAVGIGGAVRTRSSRSSSPSSANGKH</sequence>
<feature type="transmembrane region" description="Helical" evidence="1">
    <location>
        <begin position="454"/>
        <end position="477"/>
    </location>
</feature>
<feature type="transmembrane region" description="Helical" evidence="1">
    <location>
        <begin position="222"/>
        <end position="242"/>
    </location>
</feature>
<dbReference type="RefSeq" id="WP_120723420.1">
    <property type="nucleotide sequence ID" value="NZ_CP032698.1"/>
</dbReference>
<proteinExistence type="predicted"/>
<dbReference type="PANTHER" id="PTHR38454">
    <property type="entry name" value="INTEGRAL MEMBRANE PROTEIN-RELATED"/>
    <property type="match status" value="1"/>
</dbReference>
<dbReference type="AlphaFoldDB" id="A0A387HGF3"/>
<feature type="transmembrane region" description="Helical" evidence="1">
    <location>
        <begin position="400"/>
        <end position="417"/>
    </location>
</feature>
<keyword evidence="3" id="KW-1185">Reference proteome</keyword>
<name>A0A387HGF3_9ACTN</name>
<feature type="transmembrane region" description="Helical" evidence="1">
    <location>
        <begin position="423"/>
        <end position="442"/>
    </location>
</feature>
<gene>
    <name evidence="2" type="ORF">DWB77_05105</name>
</gene>
<protein>
    <recommendedName>
        <fullName evidence="4">Bacterial membrane protein YfhO</fullName>
    </recommendedName>
</protein>
<feature type="transmembrane region" description="Helical" evidence="1">
    <location>
        <begin position="308"/>
        <end position="328"/>
    </location>
</feature>
<feature type="transmembrane region" description="Helical" evidence="1">
    <location>
        <begin position="131"/>
        <end position="151"/>
    </location>
</feature>
<feature type="transmembrane region" description="Helical" evidence="1">
    <location>
        <begin position="91"/>
        <end position="111"/>
    </location>
</feature>
<feature type="transmembrane region" description="Helical" evidence="1">
    <location>
        <begin position="33"/>
        <end position="53"/>
    </location>
</feature>
<feature type="transmembrane region" description="Helical" evidence="1">
    <location>
        <begin position="340"/>
        <end position="361"/>
    </location>
</feature>
<feature type="transmembrane region" description="Helical" evidence="1">
    <location>
        <begin position="158"/>
        <end position="176"/>
    </location>
</feature>
<reference evidence="2 3" key="1">
    <citation type="submission" date="2018-10" db="EMBL/GenBank/DDBJ databases">
        <title>Relationship between Morphology and Antimicrobial Activity in Streptomyces.</title>
        <authorList>
            <person name="Kang H.J."/>
            <person name="Kim S.B."/>
        </authorList>
    </citation>
    <scope>NUCLEOTIDE SEQUENCE [LARGE SCALE GENOMIC DNA]</scope>
    <source>
        <strain evidence="2 3">BH38</strain>
    </source>
</reference>
<keyword evidence="1" id="KW-0812">Transmembrane</keyword>